<accession>A0AAR5Q5R1</accession>
<evidence type="ECO:0000313" key="2">
    <source>
        <dbReference type="EnsemblMetazoa" id="XP_019768557.1"/>
    </source>
</evidence>
<organism evidence="2 3">
    <name type="scientific">Dendroctonus ponderosae</name>
    <name type="common">Mountain pine beetle</name>
    <dbReference type="NCBI Taxonomy" id="77166"/>
    <lineage>
        <taxon>Eukaryota</taxon>
        <taxon>Metazoa</taxon>
        <taxon>Ecdysozoa</taxon>
        <taxon>Arthropoda</taxon>
        <taxon>Hexapoda</taxon>
        <taxon>Insecta</taxon>
        <taxon>Pterygota</taxon>
        <taxon>Neoptera</taxon>
        <taxon>Endopterygota</taxon>
        <taxon>Coleoptera</taxon>
        <taxon>Polyphaga</taxon>
        <taxon>Cucujiformia</taxon>
        <taxon>Curculionidae</taxon>
        <taxon>Scolytinae</taxon>
        <taxon>Dendroctonus</taxon>
    </lineage>
</organism>
<sequence>MRKFVLVLCVLVGLGTLRGISCTTLTWEEFVDMVRRRPMPEKYEFIRDNYLRGYELARKKPEDIQVLDRESELALEMFQLVIRKETRNSKEDVERLLTMSTICFPLPIGCIDPGDSGLRPMQIMF</sequence>
<dbReference type="KEGG" id="dpa:109543328"/>
<name>A0AAR5Q5R1_DENPD</name>
<feature type="chain" id="PRO_5043366866" description="Cathepsin propeptide inhibitor domain-containing protein" evidence="1">
    <location>
        <begin position="20"/>
        <end position="125"/>
    </location>
</feature>
<evidence type="ECO:0000256" key="1">
    <source>
        <dbReference type="SAM" id="SignalP"/>
    </source>
</evidence>
<dbReference type="GeneID" id="109543328"/>
<dbReference type="EnsemblMetazoa" id="XM_019912998.1">
    <property type="protein sequence ID" value="XP_019768557.1"/>
    <property type="gene ID" value="LOC109543328"/>
</dbReference>
<protein>
    <recommendedName>
        <fullName evidence="4">Cathepsin propeptide inhibitor domain-containing protein</fullName>
    </recommendedName>
</protein>
<reference evidence="3" key="1">
    <citation type="journal article" date="2013" name="Genome Biol.">
        <title>Draft genome of the mountain pine beetle, Dendroctonus ponderosae Hopkins, a major forest pest.</title>
        <authorList>
            <person name="Keeling C.I."/>
            <person name="Yuen M.M."/>
            <person name="Liao N.Y."/>
            <person name="Docking T.R."/>
            <person name="Chan S.K."/>
            <person name="Taylor G.A."/>
            <person name="Palmquist D.L."/>
            <person name="Jackman S.D."/>
            <person name="Nguyen A."/>
            <person name="Li M."/>
            <person name="Henderson H."/>
            <person name="Janes J.K."/>
            <person name="Zhao Y."/>
            <person name="Pandoh P."/>
            <person name="Moore R."/>
            <person name="Sperling F.A."/>
            <person name="Huber D.P."/>
            <person name="Birol I."/>
            <person name="Jones S.J."/>
            <person name="Bohlmann J."/>
        </authorList>
    </citation>
    <scope>NUCLEOTIDE SEQUENCE</scope>
</reference>
<dbReference type="AlphaFoldDB" id="A0AAR5Q5R1"/>
<evidence type="ECO:0008006" key="4">
    <source>
        <dbReference type="Google" id="ProtNLM"/>
    </source>
</evidence>
<reference evidence="2" key="2">
    <citation type="submission" date="2024-08" db="UniProtKB">
        <authorList>
            <consortium name="EnsemblMetazoa"/>
        </authorList>
    </citation>
    <scope>IDENTIFICATION</scope>
</reference>
<proteinExistence type="predicted"/>
<feature type="signal peptide" evidence="1">
    <location>
        <begin position="1"/>
        <end position="19"/>
    </location>
</feature>
<evidence type="ECO:0000313" key="3">
    <source>
        <dbReference type="Proteomes" id="UP000019118"/>
    </source>
</evidence>
<dbReference type="Proteomes" id="UP000019118">
    <property type="component" value="Unassembled WGS sequence"/>
</dbReference>
<keyword evidence="3" id="KW-1185">Reference proteome</keyword>
<keyword evidence="1" id="KW-0732">Signal</keyword>